<dbReference type="OrthoDB" id="9806522at2"/>
<proteinExistence type="inferred from homology"/>
<keyword evidence="12" id="KW-1185">Reference proteome</keyword>
<dbReference type="GO" id="GO:0015093">
    <property type="term" value="F:ferrous iron transmembrane transporter activity"/>
    <property type="evidence" value="ECO:0007669"/>
    <property type="project" value="TreeGrafter"/>
</dbReference>
<comment type="similarity">
    <text evidence="2">Belongs to the cation diffusion facilitator (CDF) transporter (TC 2.A.4) family.</text>
</comment>
<dbReference type="Pfam" id="PF16916">
    <property type="entry name" value="ZT_dimer"/>
    <property type="match status" value="1"/>
</dbReference>
<name>C0QJQ0_DESAH</name>
<dbReference type="Pfam" id="PF02579">
    <property type="entry name" value="Nitro_FeMo-Co"/>
    <property type="match status" value="1"/>
</dbReference>
<dbReference type="EMBL" id="CP001087">
    <property type="protein sequence ID" value="ACN13903.1"/>
    <property type="molecule type" value="Genomic_DNA"/>
</dbReference>
<evidence type="ECO:0000259" key="8">
    <source>
        <dbReference type="Pfam" id="PF01545"/>
    </source>
</evidence>
<evidence type="ECO:0000256" key="1">
    <source>
        <dbReference type="ARBA" id="ARBA00004141"/>
    </source>
</evidence>
<dbReference type="GO" id="GO:0006882">
    <property type="term" value="P:intracellular zinc ion homeostasis"/>
    <property type="evidence" value="ECO:0007669"/>
    <property type="project" value="TreeGrafter"/>
</dbReference>
<evidence type="ECO:0000256" key="6">
    <source>
        <dbReference type="ARBA" id="ARBA00023136"/>
    </source>
</evidence>
<reference evidence="11 12" key="1">
    <citation type="journal article" date="2009" name="Environ. Microbiol.">
        <title>Genome sequence of Desulfobacterium autotrophicum HRM2, a marine sulfate reducer oxidizing organic carbon completely to carbon dioxide.</title>
        <authorList>
            <person name="Strittmatter A.W."/>
            <person name="Liesegang H."/>
            <person name="Rabus R."/>
            <person name="Decker I."/>
            <person name="Amann J."/>
            <person name="Andres S."/>
            <person name="Henne A."/>
            <person name="Fricke W.F."/>
            <person name="Martinez-Arias R."/>
            <person name="Bartels D."/>
            <person name="Goesmann A."/>
            <person name="Krause L."/>
            <person name="Puehler A."/>
            <person name="Klenk H.P."/>
            <person name="Richter M."/>
            <person name="Schuler M."/>
            <person name="Gloeckner F.O."/>
            <person name="Meyerdierks A."/>
            <person name="Gottschalk G."/>
            <person name="Amann R."/>
        </authorList>
    </citation>
    <scope>NUCLEOTIDE SEQUENCE [LARGE SCALE GENOMIC DNA]</scope>
    <source>
        <strain evidence="12">ATCC 43914 / DSM 3382 / HRM2</strain>
    </source>
</reference>
<dbReference type="GO" id="GO:0015086">
    <property type="term" value="F:cadmium ion transmembrane transporter activity"/>
    <property type="evidence" value="ECO:0007669"/>
    <property type="project" value="TreeGrafter"/>
</dbReference>
<feature type="domain" description="Cation efflux protein transmembrane" evidence="8">
    <location>
        <begin position="9"/>
        <end position="197"/>
    </location>
</feature>
<organism evidence="11 12">
    <name type="scientific">Desulforapulum autotrophicum (strain ATCC 43914 / DSM 3382 / VKM B-1955 / HRM2)</name>
    <name type="common">Desulfobacterium autotrophicum</name>
    <dbReference type="NCBI Taxonomy" id="177437"/>
    <lineage>
        <taxon>Bacteria</taxon>
        <taxon>Pseudomonadati</taxon>
        <taxon>Thermodesulfobacteriota</taxon>
        <taxon>Desulfobacteria</taxon>
        <taxon>Desulfobacterales</taxon>
        <taxon>Desulfobacteraceae</taxon>
        <taxon>Desulforapulum</taxon>
    </lineage>
</organism>
<dbReference type="InterPro" id="IPR002524">
    <property type="entry name" value="Cation_efflux"/>
</dbReference>
<accession>C0QJQ0</accession>
<feature type="transmembrane region" description="Helical" evidence="7">
    <location>
        <begin position="146"/>
        <end position="166"/>
    </location>
</feature>
<dbReference type="SUPFAM" id="SSF161111">
    <property type="entry name" value="Cation efflux protein transmembrane domain-like"/>
    <property type="match status" value="1"/>
</dbReference>
<dbReference type="SUPFAM" id="SSF160240">
    <property type="entry name" value="Cation efflux protein cytoplasmic domain-like"/>
    <property type="match status" value="1"/>
</dbReference>
<dbReference type="Gene3D" id="3.30.70.1350">
    <property type="entry name" value="Cation efflux protein, cytoplasmic domain"/>
    <property type="match status" value="1"/>
</dbReference>
<evidence type="ECO:0000256" key="4">
    <source>
        <dbReference type="ARBA" id="ARBA00022692"/>
    </source>
</evidence>
<dbReference type="GO" id="GO:0015341">
    <property type="term" value="F:zinc efflux antiporter activity"/>
    <property type="evidence" value="ECO:0007669"/>
    <property type="project" value="TreeGrafter"/>
</dbReference>
<evidence type="ECO:0000256" key="2">
    <source>
        <dbReference type="ARBA" id="ARBA00008114"/>
    </source>
</evidence>
<dbReference type="KEGG" id="dat:HRM2_07900"/>
<evidence type="ECO:0000256" key="5">
    <source>
        <dbReference type="ARBA" id="ARBA00022989"/>
    </source>
</evidence>
<dbReference type="Gene3D" id="3.30.420.130">
    <property type="entry name" value="Dinitrogenase iron-molybdenum cofactor biosynthesis domain"/>
    <property type="match status" value="1"/>
</dbReference>
<evidence type="ECO:0000313" key="11">
    <source>
        <dbReference type="EMBL" id="ACN13903.1"/>
    </source>
</evidence>
<comment type="subcellular location">
    <subcellularLocation>
        <location evidence="1">Membrane</location>
        <topology evidence="1">Multi-pass membrane protein</topology>
    </subcellularLocation>
</comment>
<feature type="domain" description="Dinitrogenase iron-molybdenum cofactor biosynthesis" evidence="9">
    <location>
        <begin position="295"/>
        <end position="388"/>
    </location>
</feature>
<feature type="transmembrane region" description="Helical" evidence="7">
    <location>
        <begin position="70"/>
        <end position="89"/>
    </location>
</feature>
<dbReference type="HOGENOM" id="CLU_013430_3_3_7"/>
<dbReference type="AlphaFoldDB" id="C0QJQ0"/>
<dbReference type="InterPro" id="IPR027469">
    <property type="entry name" value="Cation_efflux_TMD_sf"/>
</dbReference>
<dbReference type="InterPro" id="IPR036837">
    <property type="entry name" value="Cation_efflux_CTD_sf"/>
</dbReference>
<feature type="transmembrane region" description="Helical" evidence="7">
    <location>
        <begin position="38"/>
        <end position="58"/>
    </location>
</feature>
<protein>
    <submittedName>
        <fullName evidence="11">Cation-efflux family protein</fullName>
    </submittedName>
</protein>
<dbReference type="STRING" id="177437.HRM2_07900"/>
<evidence type="ECO:0000313" key="12">
    <source>
        <dbReference type="Proteomes" id="UP000000442"/>
    </source>
</evidence>
<dbReference type="Pfam" id="PF01545">
    <property type="entry name" value="Cation_efflux"/>
    <property type="match status" value="1"/>
</dbReference>
<keyword evidence="5 7" id="KW-1133">Transmembrane helix</keyword>
<dbReference type="NCBIfam" id="TIGR01297">
    <property type="entry name" value="CDF"/>
    <property type="match status" value="1"/>
</dbReference>
<feature type="domain" description="Cation efflux protein cytoplasmic" evidence="10">
    <location>
        <begin position="210"/>
        <end position="277"/>
    </location>
</feature>
<dbReference type="InterPro" id="IPR050291">
    <property type="entry name" value="CDF_Transporter"/>
</dbReference>
<keyword evidence="3" id="KW-0813">Transport</keyword>
<dbReference type="PANTHER" id="PTHR43840:SF15">
    <property type="entry name" value="MITOCHONDRIAL METAL TRANSPORTER 1-RELATED"/>
    <property type="match status" value="1"/>
</dbReference>
<sequence>MEKSEKVALLAIGVNLLLFAIKFIFAGFSGSIALKAEAFHSLSDLVASSTVFAGLIIARRKTRAFPYGLYKVENVASVLVAIAIIFAAYEILMEAVHGSGEDLKNLWPAIVGMVCVIGLTFGYSRYATRVGREINSPSLIADAKHISIDMFAAMVVLIGLVSNLAGVDLDRICAFIIVSIIVWCGGKILIDGIRVLLDASLDYPTLNLAQKVILAEPQVLSIEHLIGRNSGRYKFIEAKVILKTHDLDKAWFIAQQIEKNIRKEIKHVDRALIFYEPTQKETFIYALPVADTDHQHISSHFGEAPCFKLITVRHKDKTVTEEKIIKNPFVTVDHGKGILVAELLIKHSIDAVLTRETFEGRGPFYVFSSAAVEMLLTREKTVKLAMADLGISV</sequence>
<dbReference type="Gene3D" id="1.20.1510.10">
    <property type="entry name" value="Cation efflux protein transmembrane domain"/>
    <property type="match status" value="1"/>
</dbReference>
<dbReference type="GO" id="GO:0005886">
    <property type="term" value="C:plasma membrane"/>
    <property type="evidence" value="ECO:0007669"/>
    <property type="project" value="TreeGrafter"/>
</dbReference>
<keyword evidence="4 7" id="KW-0812">Transmembrane</keyword>
<dbReference type="eggNOG" id="COG1433">
    <property type="taxonomic scope" value="Bacteria"/>
</dbReference>
<dbReference type="InterPro" id="IPR003731">
    <property type="entry name" value="Di-Nase_FeMo-co_biosynth"/>
</dbReference>
<feature type="transmembrane region" description="Helical" evidence="7">
    <location>
        <begin position="109"/>
        <end position="126"/>
    </location>
</feature>
<dbReference type="SUPFAM" id="SSF53146">
    <property type="entry name" value="Nitrogenase accessory factor-like"/>
    <property type="match status" value="1"/>
</dbReference>
<evidence type="ECO:0000259" key="10">
    <source>
        <dbReference type="Pfam" id="PF16916"/>
    </source>
</evidence>
<dbReference type="PANTHER" id="PTHR43840">
    <property type="entry name" value="MITOCHONDRIAL METAL TRANSPORTER 1-RELATED"/>
    <property type="match status" value="1"/>
</dbReference>
<dbReference type="InterPro" id="IPR027470">
    <property type="entry name" value="Cation_efflux_CTD"/>
</dbReference>
<evidence type="ECO:0000256" key="3">
    <source>
        <dbReference type="ARBA" id="ARBA00022448"/>
    </source>
</evidence>
<keyword evidence="6 7" id="KW-0472">Membrane</keyword>
<gene>
    <name evidence="11" type="ordered locus">HRM2_07900</name>
</gene>
<evidence type="ECO:0000259" key="9">
    <source>
        <dbReference type="Pfam" id="PF02579"/>
    </source>
</evidence>
<dbReference type="eggNOG" id="COG0053">
    <property type="taxonomic scope" value="Bacteria"/>
</dbReference>
<feature type="transmembrane region" description="Helical" evidence="7">
    <location>
        <begin position="7"/>
        <end position="32"/>
    </location>
</feature>
<dbReference type="RefSeq" id="WP_012663147.1">
    <property type="nucleotide sequence ID" value="NC_012108.1"/>
</dbReference>
<dbReference type="InterPro" id="IPR036105">
    <property type="entry name" value="DiNase_FeMo-co_biosyn_sf"/>
</dbReference>
<evidence type="ECO:0000256" key="7">
    <source>
        <dbReference type="SAM" id="Phobius"/>
    </source>
</evidence>
<dbReference type="Proteomes" id="UP000000442">
    <property type="component" value="Chromosome"/>
</dbReference>
<dbReference type="InterPro" id="IPR058533">
    <property type="entry name" value="Cation_efflux_TM"/>
</dbReference>